<sequence>MATVGSGKYTYEYIPDWAKLPSGQEFGTCSAVASDSQDRVYVFQRKSPPVLVFDRDGNFLSSWGEGMFDDPHGIFIKDDIAYLTDREGSIAMKCTLDGKPLLSIGTKGEYSDTGCEKAGDVCPRSAGPFNYVTEMVPAPNGELYISDGYRNARVHRFSAAGDLISSWGEPGKGGPNQFHLPHSLIVGANGHVYLCDRENSRVQVFSPEGEYITMWTDMQRPLDISQDSEGIFYTSERPTETAPPQMSVLDGDGNVLERFPSRSAHGSWVDAHGDLYLALTSEKSVDKYVRIG</sequence>
<dbReference type="InterPro" id="IPR001258">
    <property type="entry name" value="NHL_repeat"/>
</dbReference>
<dbReference type="SUPFAM" id="SSF101898">
    <property type="entry name" value="NHL repeat"/>
    <property type="match status" value="1"/>
</dbReference>
<dbReference type="AlphaFoldDB" id="A0A161K7P7"/>
<dbReference type="PANTHER" id="PTHR10680:SF38">
    <property type="entry name" value="BLL1368 PROTEIN"/>
    <property type="match status" value="1"/>
</dbReference>
<keyword evidence="3" id="KW-0325">Glycoprotein</keyword>
<dbReference type="EMBL" id="FAXA01000142">
    <property type="protein sequence ID" value="CUV01797.1"/>
    <property type="molecule type" value="Genomic_DNA"/>
</dbReference>
<keyword evidence="1" id="KW-0732">Signal</keyword>
<dbReference type="EC" id="1.14.17.3" evidence="4"/>
<dbReference type="InterPro" id="IPR011042">
    <property type="entry name" value="6-blade_b-propeller_TolB-like"/>
</dbReference>
<dbReference type="PANTHER" id="PTHR10680">
    <property type="entry name" value="PEPTIDYL-GLYCINE ALPHA-AMIDATING MONOOXYGENASE"/>
    <property type="match status" value="1"/>
</dbReference>
<evidence type="ECO:0000256" key="2">
    <source>
        <dbReference type="ARBA" id="ARBA00022737"/>
    </source>
</evidence>
<keyword evidence="4" id="KW-0560">Oxidoreductase</keyword>
<dbReference type="PROSITE" id="PS51125">
    <property type="entry name" value="NHL"/>
    <property type="match status" value="1"/>
</dbReference>
<proteinExistence type="predicted"/>
<accession>A0A161K7P7</accession>
<keyword evidence="4" id="KW-0503">Monooxygenase</keyword>
<evidence type="ECO:0000256" key="1">
    <source>
        <dbReference type="ARBA" id="ARBA00022729"/>
    </source>
</evidence>
<dbReference type="CDD" id="cd14958">
    <property type="entry name" value="NHL_PAL_like"/>
    <property type="match status" value="1"/>
</dbReference>
<name>A0A161K7P7_9ZZZZ</name>
<evidence type="ECO:0000256" key="3">
    <source>
        <dbReference type="ARBA" id="ARBA00023180"/>
    </source>
</evidence>
<evidence type="ECO:0000313" key="4">
    <source>
        <dbReference type="EMBL" id="CUV01797.1"/>
    </source>
</evidence>
<organism evidence="4">
    <name type="scientific">hydrothermal vent metagenome</name>
    <dbReference type="NCBI Taxonomy" id="652676"/>
    <lineage>
        <taxon>unclassified sequences</taxon>
        <taxon>metagenomes</taxon>
        <taxon>ecological metagenomes</taxon>
    </lineage>
</organism>
<dbReference type="GO" id="GO:0004504">
    <property type="term" value="F:peptidylglycine monooxygenase activity"/>
    <property type="evidence" value="ECO:0007669"/>
    <property type="project" value="UniProtKB-EC"/>
</dbReference>
<dbReference type="Gene3D" id="2.120.10.30">
    <property type="entry name" value="TolB, C-terminal domain"/>
    <property type="match status" value="1"/>
</dbReference>
<protein>
    <submittedName>
        <fullName evidence="4">Peptidyl-glycine alpha-amidating monooxygenase</fullName>
        <ecNumber evidence="4">1.14.17.3</ecNumber>
    </submittedName>
</protein>
<dbReference type="Pfam" id="PF01436">
    <property type="entry name" value="NHL"/>
    <property type="match status" value="1"/>
</dbReference>
<gene>
    <name evidence="4" type="ORF">MGWOODY_Clf1207</name>
</gene>
<keyword evidence="2" id="KW-0677">Repeat</keyword>
<reference evidence="4" key="1">
    <citation type="submission" date="2015-10" db="EMBL/GenBank/DDBJ databases">
        <authorList>
            <person name="Gilbert D.G."/>
        </authorList>
    </citation>
    <scope>NUCLEOTIDE SEQUENCE</scope>
</reference>